<evidence type="ECO:0000256" key="1">
    <source>
        <dbReference type="SAM" id="SignalP"/>
    </source>
</evidence>
<dbReference type="Pfam" id="PF04366">
    <property type="entry name" value="Ysc84"/>
    <property type="match status" value="1"/>
</dbReference>
<proteinExistence type="predicted"/>
<gene>
    <name evidence="3" type="ORF">GCM10009416_50880</name>
</gene>
<comment type="caution">
    <text evidence="3">The sequence shown here is derived from an EMBL/GenBank/DDBJ whole genome shotgun (WGS) entry which is preliminary data.</text>
</comment>
<accession>A0ABP3RD06</accession>
<sequence length="192" mass="19829">MTTLTRRGFGPLLLAGGAAAVLAAVPRRQAAAATKREIDAQVAAAMVTLRNLPNLSPRLLQDARAMLIFPRIISGGFIVGGQYGEGAALGPDGNIRGYYNIAGASLGLLAGAQTAGLAMFFMTDEAVAALMRADGWQIGTGPSVVVLDQGAQMNITATTVLEPVYAVTFNQQGLMASLALEGTKISRINPEA</sequence>
<evidence type="ECO:0000259" key="2">
    <source>
        <dbReference type="Pfam" id="PF04366"/>
    </source>
</evidence>
<name>A0ABP3RD06_9PROT</name>
<dbReference type="RefSeq" id="WP_343898286.1">
    <property type="nucleotide sequence ID" value="NZ_BAAAFZ010000124.1"/>
</dbReference>
<keyword evidence="3" id="KW-0449">Lipoprotein</keyword>
<dbReference type="EMBL" id="BAAAFZ010000124">
    <property type="protein sequence ID" value="GAA0607879.1"/>
    <property type="molecule type" value="Genomic_DNA"/>
</dbReference>
<dbReference type="CDD" id="cd11524">
    <property type="entry name" value="SYLF"/>
    <property type="match status" value="1"/>
</dbReference>
<feature type="signal peptide" evidence="1">
    <location>
        <begin position="1"/>
        <end position="23"/>
    </location>
</feature>
<protein>
    <submittedName>
        <fullName evidence="3">Lipoprotein</fullName>
    </submittedName>
</protein>
<dbReference type="InterPro" id="IPR007461">
    <property type="entry name" value="Ysc84_actin-binding"/>
</dbReference>
<reference evidence="4" key="1">
    <citation type="journal article" date="2019" name="Int. J. Syst. Evol. Microbiol.">
        <title>The Global Catalogue of Microorganisms (GCM) 10K type strain sequencing project: providing services to taxonomists for standard genome sequencing and annotation.</title>
        <authorList>
            <consortium name="The Broad Institute Genomics Platform"/>
            <consortium name="The Broad Institute Genome Sequencing Center for Infectious Disease"/>
            <person name="Wu L."/>
            <person name="Ma J."/>
        </authorList>
    </citation>
    <scope>NUCLEOTIDE SEQUENCE [LARGE SCALE GENOMIC DNA]</scope>
    <source>
        <strain evidence="4">JCM 9933</strain>
    </source>
</reference>
<dbReference type="PROSITE" id="PS51318">
    <property type="entry name" value="TAT"/>
    <property type="match status" value="1"/>
</dbReference>
<keyword evidence="4" id="KW-1185">Reference proteome</keyword>
<dbReference type="InterPro" id="IPR006311">
    <property type="entry name" value="TAT_signal"/>
</dbReference>
<keyword evidence="1" id="KW-0732">Signal</keyword>
<evidence type="ECO:0000313" key="3">
    <source>
        <dbReference type="EMBL" id="GAA0607879.1"/>
    </source>
</evidence>
<feature type="domain" description="Ysc84 actin-binding" evidence="2">
    <location>
        <begin position="103"/>
        <end position="186"/>
    </location>
</feature>
<feature type="chain" id="PRO_5046257235" evidence="1">
    <location>
        <begin position="24"/>
        <end position="192"/>
    </location>
</feature>
<dbReference type="Proteomes" id="UP001501588">
    <property type="component" value="Unassembled WGS sequence"/>
</dbReference>
<evidence type="ECO:0000313" key="4">
    <source>
        <dbReference type="Proteomes" id="UP001501588"/>
    </source>
</evidence>
<organism evidence="3 4">
    <name type="scientific">Craurococcus roseus</name>
    <dbReference type="NCBI Taxonomy" id="77585"/>
    <lineage>
        <taxon>Bacteria</taxon>
        <taxon>Pseudomonadati</taxon>
        <taxon>Pseudomonadota</taxon>
        <taxon>Alphaproteobacteria</taxon>
        <taxon>Acetobacterales</taxon>
        <taxon>Acetobacteraceae</taxon>
        <taxon>Craurococcus</taxon>
    </lineage>
</organism>